<dbReference type="EMBL" id="QJTI01000024">
    <property type="protein sequence ID" value="PYF01272.1"/>
    <property type="molecule type" value="Genomic_DNA"/>
</dbReference>
<dbReference type="Pfam" id="PF25106">
    <property type="entry name" value="VWA_4"/>
    <property type="match status" value="1"/>
</dbReference>
<dbReference type="InterPro" id="IPR036465">
    <property type="entry name" value="vWFA_dom_sf"/>
</dbReference>
<keyword evidence="3 4" id="KW-0732">Signal</keyword>
<evidence type="ECO:0000256" key="2">
    <source>
        <dbReference type="ARBA" id="ARBA00022525"/>
    </source>
</evidence>
<dbReference type="Proteomes" id="UP000248148">
    <property type="component" value="Unassembled WGS sequence"/>
</dbReference>
<proteinExistence type="predicted"/>
<keyword evidence="7" id="KW-1185">Reference proteome</keyword>
<feature type="domain" description="VWFA" evidence="5">
    <location>
        <begin position="34"/>
        <end position="221"/>
    </location>
</feature>
<dbReference type="RefSeq" id="WP_110782231.1">
    <property type="nucleotide sequence ID" value="NZ_QJTI01000024.1"/>
</dbReference>
<evidence type="ECO:0000313" key="7">
    <source>
        <dbReference type="Proteomes" id="UP000248148"/>
    </source>
</evidence>
<evidence type="ECO:0000256" key="4">
    <source>
        <dbReference type="SAM" id="SignalP"/>
    </source>
</evidence>
<dbReference type="InterPro" id="IPR002035">
    <property type="entry name" value="VWF_A"/>
</dbReference>
<protein>
    <submittedName>
        <fullName evidence="6">von Willebrand factor type A domain-containing protein</fullName>
    </submittedName>
</protein>
<dbReference type="Gene3D" id="3.40.50.410">
    <property type="entry name" value="von Willebrand factor, type A domain"/>
    <property type="match status" value="1"/>
</dbReference>
<reference evidence="6 7" key="1">
    <citation type="submission" date="2018-06" db="EMBL/GenBank/DDBJ databases">
        <title>Genomic Encyclopedia of Archaeal and Bacterial Type Strains, Phase II (KMG-II): from individual species to whole genera.</title>
        <authorList>
            <person name="Goeker M."/>
        </authorList>
    </citation>
    <scope>NUCLEOTIDE SEQUENCE [LARGE SCALE GENOMIC DNA]</scope>
    <source>
        <strain evidence="6 7">JCM 11668</strain>
    </source>
</reference>
<dbReference type="AlphaFoldDB" id="A0A318T841"/>
<evidence type="ECO:0000313" key="6">
    <source>
        <dbReference type="EMBL" id="PYF01272.1"/>
    </source>
</evidence>
<dbReference type="SMART" id="SM00327">
    <property type="entry name" value="VWA"/>
    <property type="match status" value="1"/>
</dbReference>
<accession>A0A318T841</accession>
<name>A0A318T841_9BRAD</name>
<dbReference type="PANTHER" id="PTHR47763">
    <property type="entry name" value="ALPHA-PROTEIN KINASE VWKA"/>
    <property type="match status" value="1"/>
</dbReference>
<comment type="caution">
    <text evidence="6">The sequence shown here is derived from an EMBL/GenBank/DDBJ whole genome shotgun (WGS) entry which is preliminary data.</text>
</comment>
<feature type="signal peptide" evidence="4">
    <location>
        <begin position="1"/>
        <end position="24"/>
    </location>
</feature>
<evidence type="ECO:0000256" key="1">
    <source>
        <dbReference type="ARBA" id="ARBA00004613"/>
    </source>
</evidence>
<evidence type="ECO:0000256" key="3">
    <source>
        <dbReference type="ARBA" id="ARBA00022729"/>
    </source>
</evidence>
<organism evidence="6 7">
    <name type="scientific">Rhodopseudomonas faecalis</name>
    <dbReference type="NCBI Taxonomy" id="99655"/>
    <lineage>
        <taxon>Bacteria</taxon>
        <taxon>Pseudomonadati</taxon>
        <taxon>Pseudomonadota</taxon>
        <taxon>Alphaproteobacteria</taxon>
        <taxon>Hyphomicrobiales</taxon>
        <taxon>Nitrobacteraceae</taxon>
        <taxon>Rhodopseudomonas</taxon>
    </lineage>
</organism>
<dbReference type="SUPFAM" id="SSF53300">
    <property type="entry name" value="vWA-like"/>
    <property type="match status" value="1"/>
</dbReference>
<dbReference type="PROSITE" id="PS50234">
    <property type="entry name" value="VWFA"/>
    <property type="match status" value="1"/>
</dbReference>
<gene>
    <name evidence="6" type="ORF">BJ122_12455</name>
</gene>
<sequence>MTSFNSIRALAIAALASAAALAFAAPASAKPTVEVAFVLDTTGSMSALIEGAKRKIWSIATTIVDQNPDAEIKIGLIAYRDIGDDYVTRSFALTTDIQDLYANLLETKARGGGDWPESVNEALDVAVNKLQWSEGKDSSRIIFLVGDAPPHMDYAQDTKFPKTLAVARQKDIVVNAVQAGDARDTAQVWHEIADRGGGRYIPIPQDGGQVVIIETPYDDEIIILQKEINGTVLPYGPPALQRRTEGKARQLSEVAAAAPASASDMASYINKRAKVASEAVTGGGDLVGDVAAGRTKLDTVKDDELPDSLRKLDAQQRASEIETRLKTRKALNDKLAALVMKRDQYVAAHHDKSAPPASSFDRSVADTLKAQIKR</sequence>
<feature type="chain" id="PRO_5016383153" evidence="4">
    <location>
        <begin position="25"/>
        <end position="374"/>
    </location>
</feature>
<dbReference type="InterPro" id="IPR056861">
    <property type="entry name" value="HMCN1-like_VWA"/>
</dbReference>
<keyword evidence="2" id="KW-0964">Secreted</keyword>
<evidence type="ECO:0000259" key="5">
    <source>
        <dbReference type="PROSITE" id="PS50234"/>
    </source>
</evidence>
<dbReference type="InterPro" id="IPR052969">
    <property type="entry name" value="Thr-specific_kinase-like"/>
</dbReference>
<dbReference type="CDD" id="cd00198">
    <property type="entry name" value="vWFA"/>
    <property type="match status" value="1"/>
</dbReference>
<dbReference type="OrthoDB" id="9805121at2"/>
<comment type="subcellular location">
    <subcellularLocation>
        <location evidence="1">Secreted</location>
    </subcellularLocation>
</comment>